<feature type="region of interest" description="Disordered" evidence="1">
    <location>
        <begin position="567"/>
        <end position="586"/>
    </location>
</feature>
<dbReference type="OrthoDB" id="2240312at2759"/>
<feature type="region of interest" description="Disordered" evidence="1">
    <location>
        <begin position="24"/>
        <end position="73"/>
    </location>
</feature>
<feature type="region of interest" description="Disordered" evidence="1">
    <location>
        <begin position="503"/>
        <end position="530"/>
    </location>
</feature>
<feature type="compositionally biased region" description="Basic and acidic residues" evidence="1">
    <location>
        <begin position="761"/>
        <end position="781"/>
    </location>
</feature>
<dbReference type="EMBL" id="JAAAJA010000071">
    <property type="protein sequence ID" value="KAG0263603.1"/>
    <property type="molecule type" value="Genomic_DNA"/>
</dbReference>
<proteinExistence type="predicted"/>
<dbReference type="InterPro" id="IPR009057">
    <property type="entry name" value="Homeodomain-like_sf"/>
</dbReference>
<feature type="region of interest" description="Disordered" evidence="1">
    <location>
        <begin position="755"/>
        <end position="781"/>
    </location>
</feature>
<feature type="compositionally biased region" description="Basic and acidic residues" evidence="1">
    <location>
        <begin position="57"/>
        <end position="68"/>
    </location>
</feature>
<sequence length="781" mass="89389">MDEHHWESDDDIFYDIDSDVEYNDAHEHIDLGQDDHQDQDHREQESNKGSDTLVQKECQENPNKEDISRPPAVLPKGSLESIIFREPLNAHSKPRIKRPIILQGLERTESSTNPNNPFQDTSDSELDEVESELELEQEFSQYRKERMRPNLEQLQDGDVCFFCGTLTPYERRRSTHTPYPTIYQCDDCYQHLSPEALPSSLLEAHKKELKQLEESVRINSNKGPELVDDESLCAGDPSLVAAGMSWSAEEGELFFQGLRRFGKHNVWAVQEHVKTRSLAEVVAMIQTMEMELSRRRHFELETATLSKMPMAEEASELQIKIEEMCATALMDGEMKMASKRHQEAGPTVDPDLVSKASLFNMKVLCDLSSRLYIQNESAGLEREVALAMYDALKEWLTPLIKELIVVHHERHRISLRLYKEKTELPILPEITTSAVLRTLYARQHPLDSGAFFRNLGDRLNYMIFDDRPPAMRNETLGIKPISPMWVPGGFGKKYYLNEQVDRAQAEAPDSDQDQETDDGFSAEEEAENKLEAPLAYIPERKDQECRADNLNSHDWDDLWISQARDARQGSRAAAEPSASLVSTKRRRFRETHPLVSTAMPHNTWNEGVERLSANSYALPVNVTSETPPSLMGLSENARIQSMNKRKRTQEQKVYLEPQDVVDPGVLVEKETSLQVMSLQRQMRDMATRMNRLRPFEIHAPGYGILPQGASFMYDATRPPPKSGFGLGERSRGGIWLMDKNPNELINASGYITVSDTEDEREERRGCKLQMKADEKIERKRQ</sequence>
<dbReference type="Proteomes" id="UP000726737">
    <property type="component" value="Unassembled WGS sequence"/>
</dbReference>
<feature type="compositionally biased region" description="Basic and acidic residues" evidence="1">
    <location>
        <begin position="24"/>
        <end position="48"/>
    </location>
</feature>
<dbReference type="AlphaFoldDB" id="A0A9P6Q9H4"/>
<gene>
    <name evidence="2" type="ORF">BG011_008547</name>
</gene>
<reference evidence="2" key="1">
    <citation type="journal article" date="2020" name="Fungal Divers.">
        <title>Resolving the Mortierellaceae phylogeny through synthesis of multi-gene phylogenetics and phylogenomics.</title>
        <authorList>
            <person name="Vandepol N."/>
            <person name="Liber J."/>
            <person name="Desiro A."/>
            <person name="Na H."/>
            <person name="Kennedy M."/>
            <person name="Barry K."/>
            <person name="Grigoriev I.V."/>
            <person name="Miller A.N."/>
            <person name="O'Donnell K."/>
            <person name="Stajich J.E."/>
            <person name="Bonito G."/>
        </authorList>
    </citation>
    <scope>NUCLEOTIDE SEQUENCE</scope>
    <source>
        <strain evidence="2">KOD948</strain>
    </source>
</reference>
<accession>A0A9P6Q9H4</accession>
<protein>
    <submittedName>
        <fullName evidence="2">Uncharacterized protein</fullName>
    </submittedName>
</protein>
<dbReference type="SUPFAM" id="SSF46689">
    <property type="entry name" value="Homeodomain-like"/>
    <property type="match status" value="1"/>
</dbReference>
<feature type="compositionally biased region" description="Acidic residues" evidence="1">
    <location>
        <begin position="508"/>
        <end position="526"/>
    </location>
</feature>
<evidence type="ECO:0000313" key="3">
    <source>
        <dbReference type="Proteomes" id="UP000726737"/>
    </source>
</evidence>
<evidence type="ECO:0000313" key="2">
    <source>
        <dbReference type="EMBL" id="KAG0263603.1"/>
    </source>
</evidence>
<name>A0A9P6Q9H4_9FUNG</name>
<organism evidence="2 3">
    <name type="scientific">Mortierella polycephala</name>
    <dbReference type="NCBI Taxonomy" id="41804"/>
    <lineage>
        <taxon>Eukaryota</taxon>
        <taxon>Fungi</taxon>
        <taxon>Fungi incertae sedis</taxon>
        <taxon>Mucoromycota</taxon>
        <taxon>Mortierellomycotina</taxon>
        <taxon>Mortierellomycetes</taxon>
        <taxon>Mortierellales</taxon>
        <taxon>Mortierellaceae</taxon>
        <taxon>Mortierella</taxon>
    </lineage>
</organism>
<evidence type="ECO:0000256" key="1">
    <source>
        <dbReference type="SAM" id="MobiDB-lite"/>
    </source>
</evidence>
<comment type="caution">
    <text evidence="2">The sequence shown here is derived from an EMBL/GenBank/DDBJ whole genome shotgun (WGS) entry which is preliminary data.</text>
</comment>
<keyword evidence="3" id="KW-1185">Reference proteome</keyword>